<evidence type="ECO:0000256" key="8">
    <source>
        <dbReference type="ARBA" id="ARBA00031155"/>
    </source>
</evidence>
<evidence type="ECO:0000256" key="7">
    <source>
        <dbReference type="ARBA" id="ARBA00023033"/>
    </source>
</evidence>
<organism evidence="10 11">
    <name type="scientific">Streptomyces xiamenensis</name>
    <dbReference type="NCBI Taxonomy" id="408015"/>
    <lineage>
        <taxon>Bacteria</taxon>
        <taxon>Bacillati</taxon>
        <taxon>Actinomycetota</taxon>
        <taxon>Actinomycetes</taxon>
        <taxon>Kitasatosporales</taxon>
        <taxon>Streptomycetaceae</taxon>
        <taxon>Streptomyces</taxon>
    </lineage>
</organism>
<sequence>MFSVLRLPVPIVQAPMAGGPGTPELVAAVVRAGGLGFLAAGYLSPGALGERIARTRELVGPGPFGVNVFVPRPLPGDLAPVYRYRAELAVEAERYGVALPEPDVQDTDHWERKLELLLADPVPVVSFTFGPPPAATVEALHAAGTAVVATVTSPREAAEAAGLGVDALCVQGPEAGGHRGCFDPEADPDDTPLPLLLARVRERTGLPLIAAGGLATGADIAAVLRGDTTAAAQLGTAYLRTPEAGTGAAYRAALADPGAFGRTTVTRAFSGRPARGLRNRFIEDHSATAPAGYPLLHQLTKPLRAAAAAAGDPHGLSLWAGTGHRHTTREGAEELTRRLWREAEGVRGTTPS</sequence>
<protein>
    <recommendedName>
        <fullName evidence="8">Propionate 3-nitronate monooxygenase</fullName>
    </recommendedName>
</protein>
<gene>
    <name evidence="10" type="ORF">SXIM_38180</name>
</gene>
<dbReference type="PANTHER" id="PTHR42747:SF3">
    <property type="entry name" value="NITRONATE MONOOXYGENASE-RELATED"/>
    <property type="match status" value="1"/>
</dbReference>
<dbReference type="EMBL" id="CP009922">
    <property type="protein sequence ID" value="AKG45202.1"/>
    <property type="molecule type" value="Genomic_DNA"/>
</dbReference>
<evidence type="ECO:0000256" key="5">
    <source>
        <dbReference type="ARBA" id="ARBA00022643"/>
    </source>
</evidence>
<comment type="catalytic activity">
    <reaction evidence="9">
        <text>3 propionate 3-nitronate + 3 O2 + H2O = 3 3-oxopropanoate + 2 nitrate + nitrite + H2O2 + 3 H(+)</text>
        <dbReference type="Rhea" id="RHEA:57332"/>
        <dbReference type="ChEBI" id="CHEBI:15377"/>
        <dbReference type="ChEBI" id="CHEBI:15378"/>
        <dbReference type="ChEBI" id="CHEBI:15379"/>
        <dbReference type="ChEBI" id="CHEBI:16240"/>
        <dbReference type="ChEBI" id="CHEBI:16301"/>
        <dbReference type="ChEBI" id="CHEBI:17632"/>
        <dbReference type="ChEBI" id="CHEBI:33190"/>
        <dbReference type="ChEBI" id="CHEBI:136067"/>
    </reaction>
</comment>
<evidence type="ECO:0000313" key="10">
    <source>
        <dbReference type="EMBL" id="AKG45202.1"/>
    </source>
</evidence>
<dbReference type="InterPro" id="IPR004136">
    <property type="entry name" value="NMO"/>
</dbReference>
<dbReference type="InterPro" id="IPR013785">
    <property type="entry name" value="Aldolase_TIM"/>
</dbReference>
<keyword evidence="11" id="KW-1185">Reference proteome</keyword>
<dbReference type="GO" id="GO:0018580">
    <property type="term" value="F:nitronate monooxygenase activity"/>
    <property type="evidence" value="ECO:0007669"/>
    <property type="project" value="InterPro"/>
</dbReference>
<dbReference type="RefSeq" id="WP_046725777.1">
    <property type="nucleotide sequence ID" value="NZ_CP009922.3"/>
</dbReference>
<dbReference type="SUPFAM" id="SSF51412">
    <property type="entry name" value="Inosine monophosphate dehydrogenase (IMPDH)"/>
    <property type="match status" value="1"/>
</dbReference>
<keyword evidence="3" id="KW-0216">Detoxification</keyword>
<reference evidence="10" key="1">
    <citation type="submission" date="2019-08" db="EMBL/GenBank/DDBJ databases">
        <title>Complete genome sequence of a mangrove-derived Streptomyces xiamenensis.</title>
        <authorList>
            <person name="Xu J."/>
        </authorList>
    </citation>
    <scope>NUCLEOTIDE SEQUENCE</scope>
    <source>
        <strain evidence="10">318</strain>
    </source>
</reference>
<dbReference type="AlphaFoldDB" id="A0A0F7FX21"/>
<evidence type="ECO:0000313" key="11">
    <source>
        <dbReference type="Proteomes" id="UP000034034"/>
    </source>
</evidence>
<name>A0A0F7FX21_9ACTN</name>
<dbReference type="GO" id="GO:0009636">
    <property type="term" value="P:response to toxic substance"/>
    <property type="evidence" value="ECO:0007669"/>
    <property type="project" value="UniProtKB-KW"/>
</dbReference>
<dbReference type="CDD" id="cd04730">
    <property type="entry name" value="NPD_like"/>
    <property type="match status" value="1"/>
</dbReference>
<proteinExistence type="inferred from homology"/>
<accession>A0A0F7FX21</accession>
<evidence type="ECO:0000256" key="4">
    <source>
        <dbReference type="ARBA" id="ARBA00022630"/>
    </source>
</evidence>
<dbReference type="KEGG" id="sxi:SXIM_38180"/>
<keyword evidence="5" id="KW-0288">FMN</keyword>
<dbReference type="Proteomes" id="UP000034034">
    <property type="component" value="Chromosome"/>
</dbReference>
<dbReference type="STRING" id="408015.SXIM_38180"/>
<comment type="cofactor">
    <cofactor evidence="1">
        <name>FMN</name>
        <dbReference type="ChEBI" id="CHEBI:58210"/>
    </cofactor>
</comment>
<evidence type="ECO:0000256" key="3">
    <source>
        <dbReference type="ARBA" id="ARBA00022575"/>
    </source>
</evidence>
<keyword evidence="7" id="KW-0503">Monooxygenase</keyword>
<evidence type="ECO:0000256" key="2">
    <source>
        <dbReference type="ARBA" id="ARBA00009881"/>
    </source>
</evidence>
<dbReference type="PATRIC" id="fig|408015.6.peg.3868"/>
<keyword evidence="6" id="KW-0560">Oxidoreductase</keyword>
<dbReference type="Pfam" id="PF03060">
    <property type="entry name" value="NMO"/>
    <property type="match status" value="1"/>
</dbReference>
<evidence type="ECO:0000256" key="9">
    <source>
        <dbReference type="ARBA" id="ARBA00049401"/>
    </source>
</evidence>
<dbReference type="GO" id="GO:0051213">
    <property type="term" value="F:dioxygenase activity"/>
    <property type="evidence" value="ECO:0007669"/>
    <property type="project" value="UniProtKB-KW"/>
</dbReference>
<keyword evidence="4" id="KW-0285">Flavoprotein</keyword>
<dbReference type="HOGENOM" id="CLU_038732_5_1_11"/>
<evidence type="ECO:0000256" key="6">
    <source>
        <dbReference type="ARBA" id="ARBA00023002"/>
    </source>
</evidence>
<dbReference type="Gene3D" id="3.20.20.70">
    <property type="entry name" value="Aldolase class I"/>
    <property type="match status" value="1"/>
</dbReference>
<dbReference type="PANTHER" id="PTHR42747">
    <property type="entry name" value="NITRONATE MONOOXYGENASE-RELATED"/>
    <property type="match status" value="1"/>
</dbReference>
<keyword evidence="10" id="KW-0223">Dioxygenase</keyword>
<evidence type="ECO:0000256" key="1">
    <source>
        <dbReference type="ARBA" id="ARBA00001917"/>
    </source>
</evidence>
<comment type="similarity">
    <text evidence="2">Belongs to the nitronate monooxygenase family. NMO class I subfamily.</text>
</comment>